<feature type="transmembrane region" description="Helical" evidence="1">
    <location>
        <begin position="145"/>
        <end position="167"/>
    </location>
</feature>
<dbReference type="KEGG" id="pchi:PC41400_10930"/>
<keyword evidence="1" id="KW-0812">Transmembrane</keyword>
<feature type="transmembrane region" description="Helical" evidence="1">
    <location>
        <begin position="47"/>
        <end position="73"/>
    </location>
</feature>
<keyword evidence="5" id="KW-1185">Reference proteome</keyword>
<feature type="transmembrane region" description="Helical" evidence="1">
    <location>
        <begin position="85"/>
        <end position="104"/>
    </location>
</feature>
<dbReference type="GeneID" id="95375318"/>
<evidence type="ECO:0000313" key="5">
    <source>
        <dbReference type="Proteomes" id="UP001527202"/>
    </source>
</evidence>
<evidence type="ECO:0000313" key="4">
    <source>
        <dbReference type="Proteomes" id="UP000288943"/>
    </source>
</evidence>
<name>A0A410WV50_9BACL</name>
<dbReference type="Pfam" id="PF14089">
    <property type="entry name" value="KbaA"/>
    <property type="match status" value="1"/>
</dbReference>
<dbReference type="EMBL" id="JAMDMJ010000040">
    <property type="protein sequence ID" value="MCY9599184.1"/>
    <property type="molecule type" value="Genomic_DNA"/>
</dbReference>
<accession>A0A410WV50</accession>
<reference evidence="3 4" key="1">
    <citation type="submission" date="2018-01" db="EMBL/GenBank/DDBJ databases">
        <title>The whole genome sequencing and assembly of Paenibacillus chitinolyticus KCCM 41400 strain.</title>
        <authorList>
            <person name="Kim J.-Y."/>
            <person name="Park M.-K."/>
            <person name="Lee Y.-J."/>
            <person name="Yi H."/>
            <person name="Bahn Y.-S."/>
            <person name="Kim J.F."/>
            <person name="Lee D.-W."/>
        </authorList>
    </citation>
    <scope>NUCLEOTIDE SEQUENCE [LARGE SCALE GENOMIC DNA]</scope>
    <source>
        <strain evidence="3 4">KCCM 41400</strain>
    </source>
</reference>
<evidence type="ECO:0000256" key="1">
    <source>
        <dbReference type="SAM" id="Phobius"/>
    </source>
</evidence>
<keyword evidence="1" id="KW-1133">Transmembrane helix</keyword>
<dbReference type="AlphaFoldDB" id="A0A410WV50"/>
<dbReference type="Proteomes" id="UP000288943">
    <property type="component" value="Chromosome"/>
</dbReference>
<proteinExistence type="predicted"/>
<gene>
    <name evidence="2" type="ORF">M5X16_25830</name>
    <name evidence="3" type="ORF">PC41400_10930</name>
</gene>
<dbReference type="Proteomes" id="UP001527202">
    <property type="component" value="Unassembled WGS sequence"/>
</dbReference>
<feature type="transmembrane region" description="Helical" evidence="1">
    <location>
        <begin position="116"/>
        <end position="133"/>
    </location>
</feature>
<dbReference type="InterPro" id="IPR024164">
    <property type="entry name" value="KinB-signalling_activ"/>
</dbReference>
<organism evidence="3 4">
    <name type="scientific">Paenibacillus chitinolyticus</name>
    <dbReference type="NCBI Taxonomy" id="79263"/>
    <lineage>
        <taxon>Bacteria</taxon>
        <taxon>Bacillati</taxon>
        <taxon>Bacillota</taxon>
        <taxon>Bacilli</taxon>
        <taxon>Bacillales</taxon>
        <taxon>Paenibacillaceae</taxon>
        <taxon>Paenibacillus</taxon>
    </lineage>
</organism>
<evidence type="ECO:0000313" key="3">
    <source>
        <dbReference type="EMBL" id="QAV18147.1"/>
    </source>
</evidence>
<dbReference type="EMBL" id="CP026520">
    <property type="protein sequence ID" value="QAV18147.1"/>
    <property type="molecule type" value="Genomic_DNA"/>
</dbReference>
<dbReference type="OrthoDB" id="2374256at2"/>
<dbReference type="RefSeq" id="WP_042228693.1">
    <property type="nucleotide sequence ID" value="NZ_CP026520.1"/>
</dbReference>
<evidence type="ECO:0000313" key="2">
    <source>
        <dbReference type="EMBL" id="MCY9599184.1"/>
    </source>
</evidence>
<dbReference type="SMART" id="SM01251">
    <property type="entry name" value="KbaA"/>
    <property type="match status" value="1"/>
</dbReference>
<reference evidence="2 5" key="2">
    <citation type="submission" date="2022-05" db="EMBL/GenBank/DDBJ databases">
        <title>Genome Sequencing of Bee-Associated Microbes.</title>
        <authorList>
            <person name="Dunlap C."/>
        </authorList>
    </citation>
    <scope>NUCLEOTIDE SEQUENCE [LARGE SCALE GENOMIC DNA]</scope>
    <source>
        <strain evidence="2 5">NRRL B-23120</strain>
    </source>
</reference>
<feature type="transmembrane region" description="Helical" evidence="1">
    <location>
        <begin position="7"/>
        <end position="27"/>
    </location>
</feature>
<dbReference type="GO" id="GO:0045881">
    <property type="term" value="P:positive regulation of sporulation resulting in formation of a cellular spore"/>
    <property type="evidence" value="ECO:0007669"/>
    <property type="project" value="InterPro"/>
</dbReference>
<protein>
    <submittedName>
        <fullName evidence="3">KinB-signaling pathway activation family protein</fullName>
    </submittedName>
    <submittedName>
        <fullName evidence="2">KinB-signaling pathway activation protein</fullName>
    </submittedName>
</protein>
<keyword evidence="1" id="KW-0472">Membrane</keyword>
<sequence length="211" mass="23380">MLKPMLFLFWSTMLGGLVLGIAVWGIGKAVFPDFVSMDVAVSGASEFSMIIMATLTMCMISVVGYFAYLMTNYYMIGILRNRKGAWSGLQLFFIVMAIANLFFLRYQGFAEGKESLAMYAGIPVLIAAAALIVSQVKVKLTNASARIPTLFFMVVVTCLEMLPAFSINDLTSLLYVSLVLLACNAWQILIFHKLTNTKKHQQMKKAQVKKA</sequence>
<feature type="transmembrane region" description="Helical" evidence="1">
    <location>
        <begin position="173"/>
        <end position="195"/>
    </location>
</feature>